<gene>
    <name evidence="1" type="ORF">AB447_216370</name>
</gene>
<name>A0A0T6BR01_9BACI</name>
<reference evidence="1 2" key="1">
    <citation type="journal article" date="2015" name="Int. J. Syst. Evol. Microbiol.">
        <title>Bacillus glycinifermentans sp. nov., isolated from fermented soybean paste.</title>
        <authorList>
            <person name="Kim S.J."/>
            <person name="Dunlap C.A."/>
            <person name="Kwon S.W."/>
            <person name="Rooney A.P."/>
        </authorList>
    </citation>
    <scope>NUCLEOTIDE SEQUENCE [LARGE SCALE GENOMIC DNA]</scope>
    <source>
        <strain evidence="1 2">GO-13</strain>
    </source>
</reference>
<dbReference type="Proteomes" id="UP000036168">
    <property type="component" value="Unassembled WGS sequence"/>
</dbReference>
<dbReference type="EMBL" id="LECW02000015">
    <property type="protein sequence ID" value="KRT93998.1"/>
    <property type="molecule type" value="Genomic_DNA"/>
</dbReference>
<comment type="caution">
    <text evidence="1">The sequence shown here is derived from an EMBL/GenBank/DDBJ whole genome shotgun (WGS) entry which is preliminary data.</text>
</comment>
<organism evidence="1 2">
    <name type="scientific">Bacillus glycinifermentans</name>
    <dbReference type="NCBI Taxonomy" id="1664069"/>
    <lineage>
        <taxon>Bacteria</taxon>
        <taxon>Bacillati</taxon>
        <taxon>Bacillota</taxon>
        <taxon>Bacilli</taxon>
        <taxon>Bacillales</taxon>
        <taxon>Bacillaceae</taxon>
        <taxon>Bacillus</taxon>
    </lineage>
</organism>
<accession>A0A0T6BR01</accession>
<evidence type="ECO:0000313" key="2">
    <source>
        <dbReference type="Proteomes" id="UP000036168"/>
    </source>
</evidence>
<proteinExistence type="predicted"/>
<protein>
    <submittedName>
        <fullName evidence="1">Uncharacterized protein</fullName>
    </submittedName>
</protein>
<evidence type="ECO:0000313" key="1">
    <source>
        <dbReference type="EMBL" id="KRT93998.1"/>
    </source>
</evidence>
<sequence length="93" mass="10744">MGDFFYSTLSYDRDKENEREYQVQDGEPADADLLHIDIVQLIGGRFFYGQNGRRTFPLSSVHLDVSNDDDGRQLHRRSGWSLCSIARDGECKR</sequence>
<dbReference type="AlphaFoldDB" id="A0A0T6BR01"/>